<dbReference type="EMBL" id="CAGS01000569">
    <property type="protein sequence ID" value="CCF85905.1"/>
    <property type="molecule type" value="Genomic_DNA"/>
</dbReference>
<dbReference type="Gene3D" id="3.40.1360.10">
    <property type="match status" value="1"/>
</dbReference>
<evidence type="ECO:0000313" key="6">
    <source>
        <dbReference type="Proteomes" id="UP000004221"/>
    </source>
</evidence>
<dbReference type="GO" id="GO:0005737">
    <property type="term" value="C:cytoplasm"/>
    <property type="evidence" value="ECO:0007669"/>
    <property type="project" value="TreeGrafter"/>
</dbReference>
<proteinExistence type="predicted"/>
<dbReference type="GO" id="GO:0008270">
    <property type="term" value="F:zinc ion binding"/>
    <property type="evidence" value="ECO:0007669"/>
    <property type="project" value="UniProtKB-KW"/>
</dbReference>
<accession>I4EMJ2</accession>
<sequence>MTTAPVRVDVDALRERHPIAAVVATYGIALHPAGQSLVGRCPFHPDGGRPNFHVYPESQRWHCFRCAIGGDVIDFVRRQEGVGFTEACRRLSRLLLRPSGLPAPTGMPRKAARWDRRGLAEQVVLNRACARYQQALRHEPRVLRYLHARGIPDGVIRDCRLGFASGRDLAAELRRHNELRLGHALGLFHTPSHADAAQPPREFFAGRVVVPELRGSQCCWMIGRSLDDAPERPKYLALPGERPVLGLERVAGQREVFLCEGVFDYLTAVSWRLPACSPCGTALPAERLGFLARAEVVYGVLDGDQAGQAAAERFSRQLGDRWHPLRLPAGCDLNDLGRHPDGRAHFFRLLAEARRARGKEGSDG</sequence>
<dbReference type="OrthoDB" id="9803773at2"/>
<dbReference type="Pfam" id="PF01807">
    <property type="entry name" value="Zn_ribbon_DnaG"/>
    <property type="match status" value="1"/>
</dbReference>
<dbReference type="GO" id="GO:0003677">
    <property type="term" value="F:DNA binding"/>
    <property type="evidence" value="ECO:0007669"/>
    <property type="project" value="InterPro"/>
</dbReference>
<keyword evidence="2" id="KW-0863">Zinc-finger</keyword>
<dbReference type="Gene3D" id="3.90.980.10">
    <property type="entry name" value="DNA primase, catalytic core, N-terminal domain"/>
    <property type="match status" value="1"/>
</dbReference>
<evidence type="ECO:0000259" key="4">
    <source>
        <dbReference type="SMART" id="SM00400"/>
    </source>
</evidence>
<feature type="domain" description="Zinc finger CHC2-type" evidence="4">
    <location>
        <begin position="37"/>
        <end position="92"/>
    </location>
</feature>
<keyword evidence="3" id="KW-0862">Zinc</keyword>
<dbReference type="GO" id="GO:0003899">
    <property type="term" value="F:DNA-directed RNA polymerase activity"/>
    <property type="evidence" value="ECO:0007669"/>
    <property type="project" value="InterPro"/>
</dbReference>
<evidence type="ECO:0000256" key="3">
    <source>
        <dbReference type="ARBA" id="ARBA00022833"/>
    </source>
</evidence>
<dbReference type="Pfam" id="PF13155">
    <property type="entry name" value="Toprim_2"/>
    <property type="match status" value="1"/>
</dbReference>
<comment type="caution">
    <text evidence="5">The sequence shown here is derived from an EMBL/GenBank/DDBJ whole genome shotgun (WGS) entry which is preliminary data.</text>
</comment>
<dbReference type="InterPro" id="IPR037068">
    <property type="entry name" value="DNA_primase_core_N_sf"/>
</dbReference>
<keyword evidence="6" id="KW-1185">Reference proteome</keyword>
<dbReference type="InterPro" id="IPR002694">
    <property type="entry name" value="Znf_CHC2"/>
</dbReference>
<dbReference type="Proteomes" id="UP000004221">
    <property type="component" value="Unassembled WGS sequence"/>
</dbReference>
<keyword evidence="1" id="KW-0479">Metal-binding</keyword>
<dbReference type="SUPFAM" id="SSF56731">
    <property type="entry name" value="DNA primase core"/>
    <property type="match status" value="1"/>
</dbReference>
<dbReference type="SMART" id="SM00400">
    <property type="entry name" value="ZnF_CHCC"/>
    <property type="match status" value="1"/>
</dbReference>
<gene>
    <name evidence="5" type="ORF">NITHO_6100002</name>
</gene>
<name>I4EMJ2_9BACT</name>
<dbReference type="Gene3D" id="3.90.580.10">
    <property type="entry name" value="Zinc finger, CHC2-type domain"/>
    <property type="match status" value="1"/>
</dbReference>
<organism evidence="5 6">
    <name type="scientific">Nitrolancea hollandica Lb</name>
    <dbReference type="NCBI Taxonomy" id="1129897"/>
    <lineage>
        <taxon>Bacteria</taxon>
        <taxon>Pseudomonadati</taxon>
        <taxon>Thermomicrobiota</taxon>
        <taxon>Thermomicrobia</taxon>
        <taxon>Sphaerobacterales</taxon>
        <taxon>Sphaerobacterineae</taxon>
        <taxon>Sphaerobacteraceae</taxon>
        <taxon>Nitrolancea</taxon>
    </lineage>
</organism>
<evidence type="ECO:0000256" key="1">
    <source>
        <dbReference type="ARBA" id="ARBA00022723"/>
    </source>
</evidence>
<protein>
    <recommendedName>
        <fullName evidence="4">Zinc finger CHC2-type domain-containing protein</fullName>
    </recommendedName>
</protein>
<dbReference type="PANTHER" id="PTHR30313:SF2">
    <property type="entry name" value="DNA PRIMASE"/>
    <property type="match status" value="1"/>
</dbReference>
<dbReference type="SUPFAM" id="SSF57783">
    <property type="entry name" value="Zinc beta-ribbon"/>
    <property type="match status" value="1"/>
</dbReference>
<dbReference type="InterPro" id="IPR036977">
    <property type="entry name" value="DNA_primase_Znf_CHC2"/>
</dbReference>
<reference evidence="5 6" key="1">
    <citation type="journal article" date="2012" name="ISME J.">
        <title>Nitrification expanded: discovery, physiology and genomics of a nitrite-oxidizing bacterium from the phylum Chloroflexi.</title>
        <authorList>
            <person name="Sorokin D.Y."/>
            <person name="Lucker S."/>
            <person name="Vejmelkova D."/>
            <person name="Kostrikina N.A."/>
            <person name="Kleerebezem R."/>
            <person name="Rijpstra W.I."/>
            <person name="Damste J.S."/>
            <person name="Le Paslier D."/>
            <person name="Muyzer G."/>
            <person name="Wagner M."/>
            <person name="van Loosdrecht M.C."/>
            <person name="Daims H."/>
        </authorList>
    </citation>
    <scope>NUCLEOTIDE SEQUENCE [LARGE SCALE GENOMIC DNA]</scope>
    <source>
        <strain evidence="6">none</strain>
    </source>
</reference>
<evidence type="ECO:0000313" key="5">
    <source>
        <dbReference type="EMBL" id="CCF85905.1"/>
    </source>
</evidence>
<dbReference type="AlphaFoldDB" id="I4EMJ2"/>
<evidence type="ECO:0000256" key="2">
    <source>
        <dbReference type="ARBA" id="ARBA00022771"/>
    </source>
</evidence>
<dbReference type="InterPro" id="IPR050219">
    <property type="entry name" value="DnaG_primase"/>
</dbReference>
<dbReference type="RefSeq" id="WP_008481221.1">
    <property type="nucleotide sequence ID" value="NZ_CAGS01000569.1"/>
</dbReference>
<dbReference type="PANTHER" id="PTHR30313">
    <property type="entry name" value="DNA PRIMASE"/>
    <property type="match status" value="1"/>
</dbReference>
<dbReference type="GO" id="GO:0006269">
    <property type="term" value="P:DNA replication, synthesis of primer"/>
    <property type="evidence" value="ECO:0007669"/>
    <property type="project" value="TreeGrafter"/>
</dbReference>